<accession>W0V4E0</accession>
<evidence type="ECO:0000313" key="6">
    <source>
        <dbReference type="EMBL" id="CDG82435.1"/>
    </source>
</evidence>
<dbReference type="PANTHER" id="PTHR10584:SF166">
    <property type="entry name" value="RIBOKINASE"/>
    <property type="match status" value="1"/>
</dbReference>
<keyword evidence="2 4" id="KW-0808">Transferase</keyword>
<dbReference type="SUPFAM" id="SSF53613">
    <property type="entry name" value="Ribokinase-like"/>
    <property type="match status" value="1"/>
</dbReference>
<dbReference type="EMBL" id="HG322949">
    <property type="protein sequence ID" value="CDG82435.1"/>
    <property type="molecule type" value="Genomic_DNA"/>
</dbReference>
<keyword evidence="3 4" id="KW-0418">Kinase</keyword>
<sequence>MGSIDGWPQIGTEVIMSRSELRAGGSGANAALAMRHLGQPAHLISAVGNDDFGVWLRTQFHELRTDLQVCPVPSTVSVGIMHGIGERNFFTTQGHLEHLSSAYALEQLPPADCPGAIVLFTGVFLLPALRRDYPQLMRSVASLGYQVALDTGWPSDNWNTANRAEFAAWLPLCDHLLINELEALSITDNTDLDSAIAVLSAGLKPGATLVVKTGPRGATGVQNASRVDHASENAAIFDTIGAGDSFNAGYLAARLQGASLAQALSTGCRAAVAILTRFPRHTIVPGEFASVLSHS</sequence>
<comment type="similarity">
    <text evidence="1 4">Belongs to the carbohydrate kinase PfkB family.</text>
</comment>
<evidence type="ECO:0000256" key="1">
    <source>
        <dbReference type="ARBA" id="ARBA00010688"/>
    </source>
</evidence>
<dbReference type="KEGG" id="jag:GJA_1799"/>
<dbReference type="InterPro" id="IPR002139">
    <property type="entry name" value="Ribo/fructo_kinase"/>
</dbReference>
<gene>
    <name evidence="6" type="ORF">GJA_1799</name>
</gene>
<dbReference type="Gene3D" id="3.40.1190.20">
    <property type="match status" value="1"/>
</dbReference>
<dbReference type="GO" id="GO:0005829">
    <property type="term" value="C:cytosol"/>
    <property type="evidence" value="ECO:0007669"/>
    <property type="project" value="TreeGrafter"/>
</dbReference>
<dbReference type="AlphaFoldDB" id="W0V4E0"/>
<evidence type="ECO:0000313" key="7">
    <source>
        <dbReference type="Proteomes" id="UP000027604"/>
    </source>
</evidence>
<proteinExistence type="inferred from homology"/>
<keyword evidence="7" id="KW-1185">Reference proteome</keyword>
<evidence type="ECO:0000256" key="4">
    <source>
        <dbReference type="RuleBase" id="RU003704"/>
    </source>
</evidence>
<protein>
    <submittedName>
        <fullName evidence="6">PfkB carbohydrate kinase family protein</fullName>
    </submittedName>
</protein>
<feature type="domain" description="Carbohydrate kinase PfkB" evidence="5">
    <location>
        <begin position="17"/>
        <end position="277"/>
    </location>
</feature>
<dbReference type="PANTHER" id="PTHR10584">
    <property type="entry name" value="SUGAR KINASE"/>
    <property type="match status" value="1"/>
</dbReference>
<dbReference type="PRINTS" id="PR00990">
    <property type="entry name" value="RIBOKINASE"/>
</dbReference>
<dbReference type="HOGENOM" id="CLU_027634_6_0_4"/>
<dbReference type="InterPro" id="IPR002173">
    <property type="entry name" value="Carboh/pur_kinase_PfkB_CS"/>
</dbReference>
<dbReference type="PATRIC" id="fig|1349767.4.peg.3574"/>
<dbReference type="GO" id="GO:0016301">
    <property type="term" value="F:kinase activity"/>
    <property type="evidence" value="ECO:0007669"/>
    <property type="project" value="UniProtKB-KW"/>
</dbReference>
<dbReference type="PROSITE" id="PS00584">
    <property type="entry name" value="PFKB_KINASES_2"/>
    <property type="match status" value="1"/>
</dbReference>
<evidence type="ECO:0000256" key="2">
    <source>
        <dbReference type="ARBA" id="ARBA00022679"/>
    </source>
</evidence>
<dbReference type="Pfam" id="PF00294">
    <property type="entry name" value="PfkB"/>
    <property type="match status" value="1"/>
</dbReference>
<name>W0V4E0_9BURK</name>
<dbReference type="RefSeq" id="WP_051780492.1">
    <property type="nucleotide sequence ID" value="NZ_BCTH01000004.1"/>
</dbReference>
<dbReference type="InterPro" id="IPR029056">
    <property type="entry name" value="Ribokinase-like"/>
</dbReference>
<reference evidence="6 7" key="1">
    <citation type="journal article" date="2015" name="Genome Announc.">
        <title>Genome Sequence of Mushroom Soft-Rot Pathogen Janthinobacterium agaricidamnosum.</title>
        <authorList>
            <person name="Graupner K."/>
            <person name="Lackner G."/>
            <person name="Hertweck C."/>
        </authorList>
    </citation>
    <scope>NUCLEOTIDE SEQUENCE [LARGE SCALE GENOMIC DNA]</scope>
    <source>
        <strain evidence="7">NBRC 102515 / DSM 9628</strain>
    </source>
</reference>
<dbReference type="InterPro" id="IPR011611">
    <property type="entry name" value="PfkB_dom"/>
</dbReference>
<dbReference type="Proteomes" id="UP000027604">
    <property type="component" value="Chromosome I"/>
</dbReference>
<evidence type="ECO:0000256" key="3">
    <source>
        <dbReference type="ARBA" id="ARBA00022777"/>
    </source>
</evidence>
<dbReference type="STRING" id="1349767.GJA_1799"/>
<organism evidence="6 7">
    <name type="scientific">Janthinobacterium agaricidamnosum NBRC 102515 = DSM 9628</name>
    <dbReference type="NCBI Taxonomy" id="1349767"/>
    <lineage>
        <taxon>Bacteria</taxon>
        <taxon>Pseudomonadati</taxon>
        <taxon>Pseudomonadota</taxon>
        <taxon>Betaproteobacteria</taxon>
        <taxon>Burkholderiales</taxon>
        <taxon>Oxalobacteraceae</taxon>
        <taxon>Janthinobacterium</taxon>
    </lineage>
</organism>
<evidence type="ECO:0000259" key="5">
    <source>
        <dbReference type="Pfam" id="PF00294"/>
    </source>
</evidence>
<dbReference type="eggNOG" id="COG0524">
    <property type="taxonomic scope" value="Bacteria"/>
</dbReference>
<dbReference type="GO" id="GO:0006796">
    <property type="term" value="P:phosphate-containing compound metabolic process"/>
    <property type="evidence" value="ECO:0007669"/>
    <property type="project" value="UniProtKB-ARBA"/>
</dbReference>